<dbReference type="PANTHER" id="PTHR10857:SF102">
    <property type="entry name" value="C2 DOMAIN-CONTAINING PROTEIN"/>
    <property type="match status" value="1"/>
</dbReference>
<dbReference type="InterPro" id="IPR036465">
    <property type="entry name" value="vWFA_dom_sf"/>
</dbReference>
<proteinExistence type="inferred from homology"/>
<keyword evidence="5" id="KW-1185">Reference proteome</keyword>
<dbReference type="InterPro" id="IPR002035">
    <property type="entry name" value="VWF_A"/>
</dbReference>
<protein>
    <recommendedName>
        <fullName evidence="3">C2 domain-containing protein</fullName>
    </recommendedName>
</protein>
<dbReference type="InterPro" id="IPR035892">
    <property type="entry name" value="C2_domain_sf"/>
</dbReference>
<dbReference type="Proteomes" id="UP001159427">
    <property type="component" value="Unassembled WGS sequence"/>
</dbReference>
<dbReference type="PANTHER" id="PTHR10857">
    <property type="entry name" value="COPINE"/>
    <property type="match status" value="1"/>
</dbReference>
<organism evidence="4 5">
    <name type="scientific">Porites evermanni</name>
    <dbReference type="NCBI Taxonomy" id="104178"/>
    <lineage>
        <taxon>Eukaryota</taxon>
        <taxon>Metazoa</taxon>
        <taxon>Cnidaria</taxon>
        <taxon>Anthozoa</taxon>
        <taxon>Hexacorallia</taxon>
        <taxon>Scleractinia</taxon>
        <taxon>Fungiina</taxon>
        <taxon>Poritidae</taxon>
        <taxon>Porites</taxon>
    </lineage>
</organism>
<feature type="domain" description="C2" evidence="3">
    <location>
        <begin position="1"/>
        <end position="124"/>
    </location>
</feature>
<evidence type="ECO:0000256" key="1">
    <source>
        <dbReference type="ARBA" id="ARBA00009048"/>
    </source>
</evidence>
<name>A0ABN8S4L9_9CNID</name>
<comment type="similarity">
    <text evidence="1">Belongs to the copine family.</text>
</comment>
<dbReference type="InterPro" id="IPR010734">
    <property type="entry name" value="Copine_C"/>
</dbReference>
<sequence length="539" mass="59706">MQASHPLPSAPSVQCVTRVQLNISCKNLKDKDVLSKSDPMAVVVIFKDGNWSEVGRTEKLDNTLNPQFSKAVLVDYFFEELQKLKFFIYDIDSPTGNLKSADFLGELECTLGQLVSSGTYTKPLLFKGTSGQAGTITVVAEEVTGGNDEVLFQFRAEKLDKKDFLGKSDPYLELARSKEDGTFVVVHRTEVVKNNLNPRWKAFQIPVQQICNGDYDRTIRISCFDWDSDGSHDFIGSFTTNLREMCSVQPPKEVQWPCMNEKKQKKKRGYKNSGVIFLSKCEVVKVSSFLDFIQGGCQLNFTVGIDFTASNGDPTKSTSLHFMNPYAPNEYMQALMAVGEIIQDYDSDKLFPSFGFGARIPPSYQVSHQFPLNFNPGNPYCAGLPGLVQAYQTCIQSVQLYGPTNISPIINHVAHFAQQAAQVPTATNYFILLILTDGVITDMDQTKQAVVAASGLPMSIIIVGVGGADFAMMEELDSDDALLMAGGRSAQRDIVQFVPFRNFKNSSPAALAKEVLAEVPKQLTDYFKARNIQPQQRPT</sequence>
<dbReference type="Pfam" id="PF07002">
    <property type="entry name" value="Copine"/>
    <property type="match status" value="1"/>
</dbReference>
<evidence type="ECO:0000313" key="4">
    <source>
        <dbReference type="EMBL" id="CAH3184714.1"/>
    </source>
</evidence>
<evidence type="ECO:0000259" key="3">
    <source>
        <dbReference type="PROSITE" id="PS50004"/>
    </source>
</evidence>
<evidence type="ECO:0000256" key="2">
    <source>
        <dbReference type="ARBA" id="ARBA00022737"/>
    </source>
</evidence>
<feature type="domain" description="C2" evidence="3">
    <location>
        <begin position="132"/>
        <end position="257"/>
    </location>
</feature>
<dbReference type="InterPro" id="IPR037768">
    <property type="entry name" value="C2B_Copine"/>
</dbReference>
<dbReference type="CDD" id="cd04047">
    <property type="entry name" value="C2B_Copine"/>
    <property type="match status" value="1"/>
</dbReference>
<dbReference type="CDD" id="cd01459">
    <property type="entry name" value="vWA_copine_like"/>
    <property type="match status" value="1"/>
</dbReference>
<reference evidence="4 5" key="1">
    <citation type="submission" date="2022-05" db="EMBL/GenBank/DDBJ databases">
        <authorList>
            <consortium name="Genoscope - CEA"/>
            <person name="William W."/>
        </authorList>
    </citation>
    <scope>NUCLEOTIDE SEQUENCE [LARGE SCALE GENOMIC DNA]</scope>
</reference>
<dbReference type="InterPro" id="IPR045052">
    <property type="entry name" value="Copine"/>
</dbReference>
<gene>
    <name evidence="4" type="ORF">PEVE_00015682</name>
</gene>
<keyword evidence="2" id="KW-0677">Repeat</keyword>
<dbReference type="Pfam" id="PF00168">
    <property type="entry name" value="C2"/>
    <property type="match status" value="2"/>
</dbReference>
<dbReference type="InterPro" id="IPR000008">
    <property type="entry name" value="C2_dom"/>
</dbReference>
<dbReference type="SMART" id="SM00327">
    <property type="entry name" value="VWA"/>
    <property type="match status" value="1"/>
</dbReference>
<dbReference type="PROSITE" id="PS50004">
    <property type="entry name" value="C2"/>
    <property type="match status" value="2"/>
</dbReference>
<accession>A0ABN8S4L9</accession>
<evidence type="ECO:0000313" key="5">
    <source>
        <dbReference type="Proteomes" id="UP001159427"/>
    </source>
</evidence>
<dbReference type="SUPFAM" id="SSF49562">
    <property type="entry name" value="C2 domain (Calcium/lipid-binding domain, CaLB)"/>
    <property type="match status" value="2"/>
</dbReference>
<comment type="caution">
    <text evidence="4">The sequence shown here is derived from an EMBL/GenBank/DDBJ whole genome shotgun (WGS) entry which is preliminary data.</text>
</comment>
<dbReference type="EMBL" id="CALNXI010002210">
    <property type="protein sequence ID" value="CAH3184714.1"/>
    <property type="molecule type" value="Genomic_DNA"/>
</dbReference>
<dbReference type="SMART" id="SM00239">
    <property type="entry name" value="C2"/>
    <property type="match status" value="2"/>
</dbReference>
<dbReference type="Gene3D" id="2.60.40.150">
    <property type="entry name" value="C2 domain"/>
    <property type="match status" value="2"/>
</dbReference>
<dbReference type="Gene3D" id="3.40.50.410">
    <property type="entry name" value="von Willebrand factor, type A domain"/>
    <property type="match status" value="1"/>
</dbReference>
<dbReference type="SUPFAM" id="SSF53300">
    <property type="entry name" value="vWA-like"/>
    <property type="match status" value="1"/>
</dbReference>
<dbReference type="CDD" id="cd04048">
    <property type="entry name" value="C2A_Copine"/>
    <property type="match status" value="1"/>
</dbReference>